<organism evidence="1">
    <name type="scientific">Arundo donax</name>
    <name type="common">Giant reed</name>
    <name type="synonym">Donax arundinaceus</name>
    <dbReference type="NCBI Taxonomy" id="35708"/>
    <lineage>
        <taxon>Eukaryota</taxon>
        <taxon>Viridiplantae</taxon>
        <taxon>Streptophyta</taxon>
        <taxon>Embryophyta</taxon>
        <taxon>Tracheophyta</taxon>
        <taxon>Spermatophyta</taxon>
        <taxon>Magnoliopsida</taxon>
        <taxon>Liliopsida</taxon>
        <taxon>Poales</taxon>
        <taxon>Poaceae</taxon>
        <taxon>PACMAD clade</taxon>
        <taxon>Arundinoideae</taxon>
        <taxon>Arundineae</taxon>
        <taxon>Arundo</taxon>
    </lineage>
</organism>
<reference evidence="1" key="1">
    <citation type="submission" date="2014-09" db="EMBL/GenBank/DDBJ databases">
        <authorList>
            <person name="Magalhaes I.L.F."/>
            <person name="Oliveira U."/>
            <person name="Santos F.R."/>
            <person name="Vidigal T.H.D.A."/>
            <person name="Brescovit A.D."/>
            <person name="Santos A.J."/>
        </authorList>
    </citation>
    <scope>NUCLEOTIDE SEQUENCE</scope>
    <source>
        <tissue evidence="1">Shoot tissue taken approximately 20 cm above the soil surface</tissue>
    </source>
</reference>
<reference evidence="1" key="2">
    <citation type="journal article" date="2015" name="Data Brief">
        <title>Shoot transcriptome of the giant reed, Arundo donax.</title>
        <authorList>
            <person name="Barrero R.A."/>
            <person name="Guerrero F.D."/>
            <person name="Moolhuijzen P."/>
            <person name="Goolsby J.A."/>
            <person name="Tidwell J."/>
            <person name="Bellgard S.E."/>
            <person name="Bellgard M.I."/>
        </authorList>
    </citation>
    <scope>NUCLEOTIDE SEQUENCE</scope>
    <source>
        <tissue evidence="1">Shoot tissue taken approximately 20 cm above the soil surface</tissue>
    </source>
</reference>
<accession>A0A0A9D172</accession>
<proteinExistence type="predicted"/>
<evidence type="ECO:0000313" key="1">
    <source>
        <dbReference type="EMBL" id="JAD80428.1"/>
    </source>
</evidence>
<dbReference type="AlphaFoldDB" id="A0A0A9D172"/>
<protein>
    <submittedName>
        <fullName evidence="1">Uncharacterized protein</fullName>
    </submittedName>
</protein>
<sequence>MIGFSPNLGDFFIKISIRATLFKASDKSGIIKRGNSIKGKKKLVSLQTNSCCNHHLAANKFDFLYSRKSHIPEAQFMICHQQSPFSLHTIANPKVVYFMPCEIVVQNTPFSMSDILKLTLLSPKTQLIRLFTIYHPCPFCLSQSQPVVSFAHGSQTVDPHP</sequence>
<name>A0A0A9D172_ARUDO</name>
<dbReference type="EMBL" id="GBRH01217467">
    <property type="protein sequence ID" value="JAD80428.1"/>
    <property type="molecule type" value="Transcribed_RNA"/>
</dbReference>